<evidence type="ECO:0000256" key="1">
    <source>
        <dbReference type="ARBA" id="ARBA00022723"/>
    </source>
</evidence>
<proteinExistence type="predicted"/>
<evidence type="ECO:0000313" key="9">
    <source>
        <dbReference type="Proteomes" id="UP000035680"/>
    </source>
</evidence>
<evidence type="ECO:0000259" key="8">
    <source>
        <dbReference type="PROSITE" id="PS50157"/>
    </source>
</evidence>
<keyword evidence="7" id="KW-0472">Membrane</keyword>
<organism evidence="9 10">
    <name type="scientific">Strongyloides venezuelensis</name>
    <name type="common">Threadworm</name>
    <dbReference type="NCBI Taxonomy" id="75913"/>
    <lineage>
        <taxon>Eukaryota</taxon>
        <taxon>Metazoa</taxon>
        <taxon>Ecdysozoa</taxon>
        <taxon>Nematoda</taxon>
        <taxon>Chromadorea</taxon>
        <taxon>Rhabditida</taxon>
        <taxon>Tylenchina</taxon>
        <taxon>Panagrolaimomorpha</taxon>
        <taxon>Strongyloidoidea</taxon>
        <taxon>Strongyloididae</taxon>
        <taxon>Strongyloides</taxon>
    </lineage>
</organism>
<name>A0A0K0FYX2_STRVS</name>
<accession>A0A0K0FYX2</accession>
<dbReference type="PANTHER" id="PTHR23235">
    <property type="entry name" value="KRUEPPEL-LIKE TRANSCRIPTION FACTOR"/>
    <property type="match status" value="1"/>
</dbReference>
<dbReference type="STRING" id="75913.A0A0K0FYX2"/>
<dbReference type="FunFam" id="3.30.160.60:FF:000125">
    <property type="entry name" value="Putative zinc finger protein 143"/>
    <property type="match status" value="1"/>
</dbReference>
<keyword evidence="4" id="KW-0862">Zinc</keyword>
<feature type="domain" description="C2H2-type" evidence="8">
    <location>
        <begin position="391"/>
        <end position="418"/>
    </location>
</feature>
<dbReference type="PROSITE" id="PS00028">
    <property type="entry name" value="ZINC_FINGER_C2H2_1"/>
    <property type="match status" value="2"/>
</dbReference>
<reference evidence="10" key="2">
    <citation type="submission" date="2015-08" db="UniProtKB">
        <authorList>
            <consortium name="WormBaseParasite"/>
        </authorList>
    </citation>
    <scope>IDENTIFICATION</scope>
</reference>
<dbReference type="WBParaSite" id="SVE_1764900.1">
    <property type="protein sequence ID" value="SVE_1764900.1"/>
    <property type="gene ID" value="SVE_1764900"/>
</dbReference>
<evidence type="ECO:0000256" key="5">
    <source>
        <dbReference type="PROSITE-ProRule" id="PRU00042"/>
    </source>
</evidence>
<dbReference type="GO" id="GO:0000981">
    <property type="term" value="F:DNA-binding transcription factor activity, RNA polymerase II-specific"/>
    <property type="evidence" value="ECO:0007669"/>
    <property type="project" value="TreeGrafter"/>
</dbReference>
<dbReference type="SMART" id="SM00355">
    <property type="entry name" value="ZnF_C2H2"/>
    <property type="match status" value="2"/>
</dbReference>
<dbReference type="Gene3D" id="3.30.160.60">
    <property type="entry name" value="Classic Zinc Finger"/>
    <property type="match status" value="2"/>
</dbReference>
<evidence type="ECO:0000256" key="3">
    <source>
        <dbReference type="ARBA" id="ARBA00022771"/>
    </source>
</evidence>
<protein>
    <submittedName>
        <fullName evidence="10">Putative zinc finger protein (inferred by orthology to a C. elegans protein)</fullName>
    </submittedName>
</protein>
<reference evidence="9" key="1">
    <citation type="submission" date="2014-07" db="EMBL/GenBank/DDBJ databases">
        <authorList>
            <person name="Martin A.A"/>
            <person name="De Silva N."/>
        </authorList>
    </citation>
    <scope>NUCLEOTIDE SEQUENCE</scope>
</reference>
<keyword evidence="1" id="KW-0479">Metal-binding</keyword>
<feature type="compositionally biased region" description="Basic and acidic residues" evidence="6">
    <location>
        <begin position="198"/>
        <end position="209"/>
    </location>
</feature>
<dbReference type="Proteomes" id="UP000035680">
    <property type="component" value="Unassembled WGS sequence"/>
</dbReference>
<dbReference type="GO" id="GO:0008270">
    <property type="term" value="F:zinc ion binding"/>
    <property type="evidence" value="ECO:0007669"/>
    <property type="project" value="UniProtKB-KW"/>
</dbReference>
<feature type="region of interest" description="Disordered" evidence="6">
    <location>
        <begin position="176"/>
        <end position="210"/>
    </location>
</feature>
<dbReference type="GO" id="GO:0000978">
    <property type="term" value="F:RNA polymerase II cis-regulatory region sequence-specific DNA binding"/>
    <property type="evidence" value="ECO:0007669"/>
    <property type="project" value="TreeGrafter"/>
</dbReference>
<dbReference type="PANTHER" id="PTHR23235:SF120">
    <property type="entry name" value="KRUPPEL-LIKE FACTOR 15"/>
    <property type="match status" value="1"/>
</dbReference>
<feature type="transmembrane region" description="Helical" evidence="7">
    <location>
        <begin position="21"/>
        <end position="45"/>
    </location>
</feature>
<keyword evidence="2" id="KW-0677">Repeat</keyword>
<evidence type="ECO:0000256" key="6">
    <source>
        <dbReference type="SAM" id="MobiDB-lite"/>
    </source>
</evidence>
<dbReference type="InterPro" id="IPR013087">
    <property type="entry name" value="Znf_C2H2_type"/>
</dbReference>
<keyword evidence="9" id="KW-1185">Reference proteome</keyword>
<dbReference type="InterPro" id="IPR036236">
    <property type="entry name" value="Znf_C2H2_sf"/>
</dbReference>
<keyword evidence="7" id="KW-1133">Transmembrane helix</keyword>
<keyword evidence="3 5" id="KW-0863">Zinc-finger</keyword>
<evidence type="ECO:0000313" key="10">
    <source>
        <dbReference type="WBParaSite" id="SVE_1764900.1"/>
    </source>
</evidence>
<feature type="compositionally biased region" description="Polar residues" evidence="6">
    <location>
        <begin position="176"/>
        <end position="197"/>
    </location>
</feature>
<dbReference type="SUPFAM" id="SSF57667">
    <property type="entry name" value="beta-beta-alpha zinc fingers"/>
    <property type="match status" value="1"/>
</dbReference>
<feature type="domain" description="C2H2-type" evidence="8">
    <location>
        <begin position="361"/>
        <end position="390"/>
    </location>
</feature>
<dbReference type="PROSITE" id="PS50157">
    <property type="entry name" value="ZINC_FINGER_C2H2_2"/>
    <property type="match status" value="2"/>
</dbReference>
<dbReference type="FunFam" id="3.30.160.60:FF:000110">
    <property type="entry name" value="Zinc finger protein-like"/>
    <property type="match status" value="1"/>
</dbReference>
<dbReference type="AlphaFoldDB" id="A0A0K0FYX2"/>
<evidence type="ECO:0000256" key="4">
    <source>
        <dbReference type="ARBA" id="ARBA00022833"/>
    </source>
</evidence>
<evidence type="ECO:0000256" key="7">
    <source>
        <dbReference type="SAM" id="Phobius"/>
    </source>
</evidence>
<evidence type="ECO:0000256" key="2">
    <source>
        <dbReference type="ARBA" id="ARBA00022737"/>
    </source>
</evidence>
<keyword evidence="7" id="KW-0812">Transmembrane</keyword>
<sequence>MKLSFQGPHLNYIIPRIFLKFLGIFSNLLLMKVIFFRISFFYLIIMEKNIYINTPLCFVQSYHNSNRLKEAYDIMHYFPKNEIYEARELILSLVKDIQLVEDLKKENNNLYYLYKVMRTNFLMIKRQIPTFAIANIYSIPKALLSGIDISSNTSTIPVSSYNKDGVRENDEDNLFQNPSPSTEGFLTLTPPLSSFDRSSPKGENEYKNSEEEDLLKSFGLKSNSMDYSNIFSILSLLQNNIIENNIMNVDSLKNESFSEFPKEFRTMIPSNNDFNNIDQQNRISLLQPILTNIIFNQQKNPNLLSNFIPSNNININNISHYNELFENDLAKILSQQRGSRNEENTIASYLMSSKKINDKPFKCDFESCLKTFSNKHLLKKHQFTHTGIRPHGCTYCGKKFSRKDNCLRHERSHGNEISKVL</sequence>